<proteinExistence type="predicted"/>
<keyword evidence="2" id="KW-1185">Reference proteome</keyword>
<sequence>MYTNIEKERKNNKKSSDFLGKLKSISPGSLKNRLYPVYPNHHKKFAKILLSESNTDGTLVYLPYLKKVIYYTKKERVSTTLL</sequence>
<organism evidence="1 2">
    <name type="scientific">Acanthosepion pharaonis</name>
    <name type="common">Pharaoh cuttlefish</name>
    <name type="synonym">Sepia pharaonis</name>
    <dbReference type="NCBI Taxonomy" id="158019"/>
    <lineage>
        <taxon>Eukaryota</taxon>
        <taxon>Metazoa</taxon>
        <taxon>Spiralia</taxon>
        <taxon>Lophotrochozoa</taxon>
        <taxon>Mollusca</taxon>
        <taxon>Cephalopoda</taxon>
        <taxon>Coleoidea</taxon>
        <taxon>Decapodiformes</taxon>
        <taxon>Sepiida</taxon>
        <taxon>Sepiina</taxon>
        <taxon>Sepiidae</taxon>
        <taxon>Acanthosepion</taxon>
    </lineage>
</organism>
<gene>
    <name evidence="1" type="ORF">SPHA_46142</name>
</gene>
<comment type="caution">
    <text evidence="1">The sequence shown here is derived from an EMBL/GenBank/DDBJ whole genome shotgun (WGS) entry which is preliminary data.</text>
</comment>
<dbReference type="AlphaFoldDB" id="A0A812D6J2"/>
<dbReference type="Proteomes" id="UP000597762">
    <property type="component" value="Unassembled WGS sequence"/>
</dbReference>
<dbReference type="EMBL" id="CAHIKZ030002423">
    <property type="protein sequence ID" value="CAE1286710.1"/>
    <property type="molecule type" value="Genomic_DNA"/>
</dbReference>
<evidence type="ECO:0000313" key="1">
    <source>
        <dbReference type="EMBL" id="CAE1286710.1"/>
    </source>
</evidence>
<protein>
    <submittedName>
        <fullName evidence="1">Uncharacterized protein</fullName>
    </submittedName>
</protein>
<evidence type="ECO:0000313" key="2">
    <source>
        <dbReference type="Proteomes" id="UP000597762"/>
    </source>
</evidence>
<name>A0A812D6J2_ACAPH</name>
<dbReference type="OrthoDB" id="6249636at2759"/>
<reference evidence="1" key="1">
    <citation type="submission" date="2021-01" db="EMBL/GenBank/DDBJ databases">
        <authorList>
            <person name="Li R."/>
            <person name="Bekaert M."/>
        </authorList>
    </citation>
    <scope>NUCLEOTIDE SEQUENCE</scope>
    <source>
        <strain evidence="1">Farmed</strain>
    </source>
</reference>
<accession>A0A812D6J2</accession>